<evidence type="ECO:0000256" key="1">
    <source>
        <dbReference type="SAM" id="MobiDB-lite"/>
    </source>
</evidence>
<reference evidence="2" key="1">
    <citation type="submission" date="2023-08" db="EMBL/GenBank/DDBJ databases">
        <authorList>
            <person name="Alioto T."/>
            <person name="Alioto T."/>
            <person name="Gomez Garrido J."/>
        </authorList>
    </citation>
    <scope>NUCLEOTIDE SEQUENCE</scope>
</reference>
<organism evidence="2 3">
    <name type="scientific">Octopus vulgaris</name>
    <name type="common">Common octopus</name>
    <dbReference type="NCBI Taxonomy" id="6645"/>
    <lineage>
        <taxon>Eukaryota</taxon>
        <taxon>Metazoa</taxon>
        <taxon>Spiralia</taxon>
        <taxon>Lophotrochozoa</taxon>
        <taxon>Mollusca</taxon>
        <taxon>Cephalopoda</taxon>
        <taxon>Coleoidea</taxon>
        <taxon>Octopodiformes</taxon>
        <taxon>Octopoda</taxon>
        <taxon>Incirrata</taxon>
        <taxon>Octopodidae</taxon>
        <taxon>Octopus</taxon>
    </lineage>
</organism>
<gene>
    <name evidence="2" type="ORF">OCTVUL_1B010560</name>
</gene>
<dbReference type="Proteomes" id="UP001162480">
    <property type="component" value="Chromosome 15"/>
</dbReference>
<dbReference type="AlphaFoldDB" id="A0AA36BGL6"/>
<proteinExistence type="predicted"/>
<feature type="compositionally biased region" description="Basic and acidic residues" evidence="1">
    <location>
        <begin position="246"/>
        <end position="263"/>
    </location>
</feature>
<accession>A0AA36BGL6</accession>
<evidence type="ECO:0000313" key="2">
    <source>
        <dbReference type="EMBL" id="CAI9733693.1"/>
    </source>
</evidence>
<name>A0AA36BGL6_OCTVU</name>
<feature type="compositionally biased region" description="Basic and acidic residues" evidence="1">
    <location>
        <begin position="99"/>
        <end position="109"/>
    </location>
</feature>
<feature type="region of interest" description="Disordered" evidence="1">
    <location>
        <begin position="65"/>
        <end position="109"/>
    </location>
</feature>
<feature type="region of interest" description="Disordered" evidence="1">
    <location>
        <begin position="212"/>
        <end position="296"/>
    </location>
</feature>
<feature type="compositionally biased region" description="Polar residues" evidence="1">
    <location>
        <begin position="65"/>
        <end position="74"/>
    </location>
</feature>
<keyword evidence="3" id="KW-1185">Reference proteome</keyword>
<evidence type="ECO:0000313" key="3">
    <source>
        <dbReference type="Proteomes" id="UP001162480"/>
    </source>
</evidence>
<dbReference type="EMBL" id="OX597828">
    <property type="protein sequence ID" value="CAI9733693.1"/>
    <property type="molecule type" value="Genomic_DNA"/>
</dbReference>
<protein>
    <submittedName>
        <fullName evidence="2">Uncharacterized protein</fullName>
    </submittedName>
</protein>
<sequence>MSRQERKSADPIITKNNVSVPILGSDVGVDEPPRAQLKVQRNPMSERAATVPRIMLNIVDRNDDATSIGNSKSPTDLGIPAVSLPNLSVETDSSDDPYDDRMERTGSRDDSDHALRLYCSPRMSRRSMNLDLNLRESPNDTGYCWLSTFGTSNYLREGSRVGSAISLNSDCTARSIGLISNDSSDTTSYMERLGELGGLMTQRSNMLRRHLSNPEHSQELPTCMRRNSRSWSNLKDGQPDSLPEAEMERSMEGEVTDSEKVDVTDASNSPHRTLPLPPSCRIDETTLPIPPQPRRSFEEVYDTGCRSPLVRSRVGSKALQEGRIKQWLQQISKSEEQNEIDFDGQDYYS</sequence>